<accession>A0A1M5ZMT0</accession>
<keyword evidence="2" id="KW-1185">Reference proteome</keyword>
<gene>
    <name evidence="1" type="ORF">SAMN02746098_03429</name>
</gene>
<dbReference type="EMBL" id="FQXJ01000013">
    <property type="protein sequence ID" value="SHI25494.1"/>
    <property type="molecule type" value="Genomic_DNA"/>
</dbReference>
<proteinExistence type="predicted"/>
<dbReference type="RefSeq" id="WP_073030930.1">
    <property type="nucleotide sequence ID" value="NZ_FQXJ01000013.1"/>
</dbReference>
<protein>
    <submittedName>
        <fullName evidence="1">Uncharacterized protein</fullName>
    </submittedName>
</protein>
<evidence type="ECO:0000313" key="1">
    <source>
        <dbReference type="EMBL" id="SHI25494.1"/>
    </source>
</evidence>
<evidence type="ECO:0000313" key="2">
    <source>
        <dbReference type="Proteomes" id="UP000183954"/>
    </source>
</evidence>
<dbReference type="Proteomes" id="UP000183954">
    <property type="component" value="Unassembled WGS sequence"/>
</dbReference>
<dbReference type="AlphaFoldDB" id="A0A1M5ZMT0"/>
<name>A0A1M5ZMT0_9FIRM</name>
<reference evidence="2" key="1">
    <citation type="submission" date="2016-11" db="EMBL/GenBank/DDBJ databases">
        <authorList>
            <person name="Varghese N."/>
            <person name="Submissions S."/>
        </authorList>
    </citation>
    <scope>NUCLEOTIDE SEQUENCE [LARGE SCALE GENOMIC DNA]</scope>
    <source>
        <strain evidence="2">DSM 15449</strain>
    </source>
</reference>
<dbReference type="STRING" id="1121420.SAMN02746098_03429"/>
<dbReference type="OrthoDB" id="5452at2"/>
<organism evidence="1 2">
    <name type="scientific">Desulfosporosinus lacus DSM 15449</name>
    <dbReference type="NCBI Taxonomy" id="1121420"/>
    <lineage>
        <taxon>Bacteria</taxon>
        <taxon>Bacillati</taxon>
        <taxon>Bacillota</taxon>
        <taxon>Clostridia</taxon>
        <taxon>Eubacteriales</taxon>
        <taxon>Desulfitobacteriaceae</taxon>
        <taxon>Desulfosporosinus</taxon>
    </lineage>
</organism>
<sequence>MPHAVHCQGTKGNSAQALVKFTVTAQGFNEQDSKQASSELLRILSKYRTSMIGGIDNDTIQADFTDKEEVVKAVKELKVANLGIAVTVTGVDEQEYSVGVRGKLSKLPEAEILEITTMCGHGMVSQHLARQTLLDMKRGILSPRQAAEHLATPCICGVFNPKRAQRLLEELTEIWYYDEF</sequence>